<reference evidence="2 3" key="1">
    <citation type="submission" date="2020-04" db="EMBL/GenBank/DDBJ databases">
        <title>Staphylococcus species from domestic dog.</title>
        <authorList>
            <person name="Paterson G.K."/>
        </authorList>
    </citation>
    <scope>NUCLEOTIDE SEQUENCE [LARGE SCALE GENOMIC DNA]</scope>
    <source>
        <strain evidence="2 3">H16/1A</strain>
    </source>
</reference>
<comment type="caution">
    <text evidence="2">The sequence shown here is derived from an EMBL/GenBank/DDBJ whole genome shotgun (WGS) entry which is preliminary data.</text>
</comment>
<dbReference type="InterPro" id="IPR006121">
    <property type="entry name" value="HMA_dom"/>
</dbReference>
<feature type="domain" description="HMA" evidence="1">
    <location>
        <begin position="2"/>
        <end position="67"/>
    </location>
</feature>
<dbReference type="Proteomes" id="UP000751852">
    <property type="component" value="Unassembled WGS sequence"/>
</dbReference>
<dbReference type="EMBL" id="JABANU010000018">
    <property type="protein sequence ID" value="MBI5975500.1"/>
    <property type="molecule type" value="Genomic_DNA"/>
</dbReference>
<organism evidence="2 3">
    <name type="scientific">Staphylococcus canis</name>
    <dbReference type="NCBI Taxonomy" id="2724942"/>
    <lineage>
        <taxon>Bacteria</taxon>
        <taxon>Bacillati</taxon>
        <taxon>Bacillota</taxon>
        <taxon>Bacilli</taxon>
        <taxon>Bacillales</taxon>
        <taxon>Staphylococcaceae</taxon>
        <taxon>Staphylococcus</taxon>
    </lineage>
</organism>
<dbReference type="SUPFAM" id="SSF55008">
    <property type="entry name" value="HMA, heavy metal-associated domain"/>
    <property type="match status" value="1"/>
</dbReference>
<evidence type="ECO:0000259" key="1">
    <source>
        <dbReference type="PROSITE" id="PS50846"/>
    </source>
</evidence>
<sequence length="68" mass="7468">MENHTILVEGMSCSHCKAAVEEAVSGNQDVVSVEAFPNENKVDVAIRDKQALDDVKQRIYDAGYDVKS</sequence>
<evidence type="ECO:0000313" key="3">
    <source>
        <dbReference type="Proteomes" id="UP000751852"/>
    </source>
</evidence>
<gene>
    <name evidence="2" type="ORF">HHH54_07770</name>
</gene>
<name>A0ABS0TAC3_9STAP</name>
<proteinExistence type="predicted"/>
<dbReference type="Gene3D" id="3.30.70.100">
    <property type="match status" value="1"/>
</dbReference>
<accession>A0ABS0TAC3</accession>
<dbReference type="PROSITE" id="PS50846">
    <property type="entry name" value="HMA_2"/>
    <property type="match status" value="1"/>
</dbReference>
<protein>
    <submittedName>
        <fullName evidence="2">Heavy-metal-associated domain-containing protein</fullName>
    </submittedName>
</protein>
<dbReference type="RefSeq" id="WP_198618277.1">
    <property type="nucleotide sequence ID" value="NZ_JABANU010000018.1"/>
</dbReference>
<dbReference type="Pfam" id="PF00403">
    <property type="entry name" value="HMA"/>
    <property type="match status" value="1"/>
</dbReference>
<evidence type="ECO:0000313" key="2">
    <source>
        <dbReference type="EMBL" id="MBI5975500.1"/>
    </source>
</evidence>
<dbReference type="InterPro" id="IPR036163">
    <property type="entry name" value="HMA_dom_sf"/>
</dbReference>
<dbReference type="CDD" id="cd00371">
    <property type="entry name" value="HMA"/>
    <property type="match status" value="1"/>
</dbReference>
<keyword evidence="3" id="KW-1185">Reference proteome</keyword>